<sequence>MKKSLRMITVTALILAFTTGCSSFGGINSNPSYEWLHGGKKVAKGDRPGDVCISCGENWIFIPNEPDGAVKQAQREGFYWGSGKFLEY</sequence>
<dbReference type="PROSITE" id="PS51257">
    <property type="entry name" value="PROKAR_LIPOPROTEIN"/>
    <property type="match status" value="1"/>
</dbReference>
<proteinExistence type="predicted"/>
<organism evidence="1">
    <name type="scientific">marine metagenome</name>
    <dbReference type="NCBI Taxonomy" id="408172"/>
    <lineage>
        <taxon>unclassified sequences</taxon>
        <taxon>metagenomes</taxon>
        <taxon>ecological metagenomes</taxon>
    </lineage>
</organism>
<dbReference type="EMBL" id="UINC01214217">
    <property type="protein sequence ID" value="SVE39344.1"/>
    <property type="molecule type" value="Genomic_DNA"/>
</dbReference>
<evidence type="ECO:0000313" key="1">
    <source>
        <dbReference type="EMBL" id="SVE39344.1"/>
    </source>
</evidence>
<gene>
    <name evidence="1" type="ORF">METZ01_LOCUS492198</name>
</gene>
<protein>
    <submittedName>
        <fullName evidence="1">Uncharacterized protein</fullName>
    </submittedName>
</protein>
<accession>A0A383D4W4</accession>
<reference evidence="1" key="1">
    <citation type="submission" date="2018-05" db="EMBL/GenBank/DDBJ databases">
        <authorList>
            <person name="Lanie J.A."/>
            <person name="Ng W.-L."/>
            <person name="Kazmierczak K.M."/>
            <person name="Andrzejewski T.M."/>
            <person name="Davidsen T.M."/>
            <person name="Wayne K.J."/>
            <person name="Tettelin H."/>
            <person name="Glass J.I."/>
            <person name="Rusch D."/>
            <person name="Podicherti R."/>
            <person name="Tsui H.-C.T."/>
            <person name="Winkler M.E."/>
        </authorList>
    </citation>
    <scope>NUCLEOTIDE SEQUENCE</scope>
</reference>
<dbReference type="AlphaFoldDB" id="A0A383D4W4"/>
<name>A0A383D4W4_9ZZZZ</name>